<dbReference type="AlphaFoldDB" id="A0A6J7ZY39"/>
<reference evidence="1 2" key="1">
    <citation type="submission" date="2020-06" db="EMBL/GenBank/DDBJ databases">
        <authorList>
            <person name="Li R."/>
            <person name="Bekaert M."/>
        </authorList>
    </citation>
    <scope>NUCLEOTIDE SEQUENCE [LARGE SCALE GENOMIC DNA]</scope>
    <source>
        <strain evidence="2">wild</strain>
    </source>
</reference>
<dbReference type="Proteomes" id="UP000507470">
    <property type="component" value="Unassembled WGS sequence"/>
</dbReference>
<gene>
    <name evidence="1" type="ORF">MCOR_1832</name>
</gene>
<organism evidence="1 2">
    <name type="scientific">Mytilus coruscus</name>
    <name type="common">Sea mussel</name>
    <dbReference type="NCBI Taxonomy" id="42192"/>
    <lineage>
        <taxon>Eukaryota</taxon>
        <taxon>Metazoa</taxon>
        <taxon>Spiralia</taxon>
        <taxon>Lophotrochozoa</taxon>
        <taxon>Mollusca</taxon>
        <taxon>Bivalvia</taxon>
        <taxon>Autobranchia</taxon>
        <taxon>Pteriomorphia</taxon>
        <taxon>Mytilida</taxon>
        <taxon>Mytiloidea</taxon>
        <taxon>Mytilidae</taxon>
        <taxon>Mytilinae</taxon>
        <taxon>Mytilus</taxon>
    </lineage>
</organism>
<sequence>MLFSDREKTLTLKIGVYSKSLKIFSYPITRDRLHMVIVQFQEGNSFAFYGTNFEIRNVIEDLNESAQYGKRLSNYVGFDSFLHRIDPHCTPIFEAYPITSTSFLDNLDQRSHLSNSIYTTLKISFELVVGQRKHYQGQIITPVVGNTHNNN</sequence>
<dbReference type="EMBL" id="CACVKT020000391">
    <property type="protein sequence ID" value="CAC5358694.1"/>
    <property type="molecule type" value="Genomic_DNA"/>
</dbReference>
<evidence type="ECO:0000313" key="1">
    <source>
        <dbReference type="EMBL" id="CAC5358694.1"/>
    </source>
</evidence>
<keyword evidence="2" id="KW-1185">Reference proteome</keyword>
<accession>A0A6J7ZY39</accession>
<protein>
    <submittedName>
        <fullName evidence="1">Uncharacterized protein</fullName>
    </submittedName>
</protein>
<proteinExistence type="predicted"/>
<evidence type="ECO:0000313" key="2">
    <source>
        <dbReference type="Proteomes" id="UP000507470"/>
    </source>
</evidence>
<name>A0A6J7ZY39_MYTCO</name>